<dbReference type="InterPro" id="IPR020843">
    <property type="entry name" value="ER"/>
</dbReference>
<dbReference type="PATRIC" id="fig|651182.5.peg.4960"/>
<dbReference type="InterPro" id="IPR013154">
    <property type="entry name" value="ADH-like_N"/>
</dbReference>
<dbReference type="NCBIfam" id="TIGR02823">
    <property type="entry name" value="oxido_YhdH"/>
    <property type="match status" value="1"/>
</dbReference>
<sequence length="330" mass="35615">MDNLSYNALIVEEIKKNEFAQQVKKAFINDLPDNEVLIRVCYSSLNYKDALSATGNRGVTKQYPHTPGIDAAGIVEKSCIDTIKKGEKVIVTSYDLGMNTPGGFGQYIRVPGAWVVKLPDGLSLKQSMIWGTAGLTAGMSVFKLIQTIRPEHGDILVTGATGGVGSLTSGILSLLGYSVTAVSGKTDTSLLDKLGVKTVIARKEFLKNTAQTILKPRWAGVIDTVGGEILAAAIKSTKTGGIVTCCGNVASPDLPINVFPFILRGVSLLGINSQTCPMEFRLKIWEKLGSDWKFDYLEKIYEEISLDKVTDKIKLILKGGLTGRTLLNLD</sequence>
<organism evidence="2 3">
    <name type="scientific">Desulfobacula toluolica (strain DSM 7467 / Tol2)</name>
    <dbReference type="NCBI Taxonomy" id="651182"/>
    <lineage>
        <taxon>Bacteria</taxon>
        <taxon>Pseudomonadati</taxon>
        <taxon>Thermodesulfobacteriota</taxon>
        <taxon>Desulfobacteria</taxon>
        <taxon>Desulfobacterales</taxon>
        <taxon>Desulfobacteraceae</taxon>
        <taxon>Desulfobacula</taxon>
    </lineage>
</organism>
<dbReference type="CDD" id="cd05280">
    <property type="entry name" value="MDR_yhdh_yhfp"/>
    <property type="match status" value="1"/>
</dbReference>
<dbReference type="KEGG" id="dto:TOL2_C42140"/>
<dbReference type="InterPro" id="IPR051397">
    <property type="entry name" value="Zn-ADH-like_protein"/>
</dbReference>
<dbReference type="InterPro" id="IPR036291">
    <property type="entry name" value="NAD(P)-bd_dom_sf"/>
</dbReference>
<dbReference type="GO" id="GO:0043957">
    <property type="term" value="F:acryloyl-CoA reductase (NADPH) activity"/>
    <property type="evidence" value="ECO:0007669"/>
    <property type="project" value="TreeGrafter"/>
</dbReference>
<dbReference type="InterPro" id="IPR011032">
    <property type="entry name" value="GroES-like_sf"/>
</dbReference>
<dbReference type="STRING" id="651182.TOL2_C42140"/>
<dbReference type="InterPro" id="IPR014188">
    <property type="entry name" value="Acrylyl-CoA_reductase_AcuI"/>
</dbReference>
<evidence type="ECO:0000259" key="1">
    <source>
        <dbReference type="SMART" id="SM00829"/>
    </source>
</evidence>
<dbReference type="Gene3D" id="3.40.50.720">
    <property type="entry name" value="NAD(P)-binding Rossmann-like Domain"/>
    <property type="match status" value="1"/>
</dbReference>
<dbReference type="Proteomes" id="UP000007347">
    <property type="component" value="Chromosome"/>
</dbReference>
<dbReference type="EMBL" id="FO203503">
    <property type="protein sequence ID" value="CCK82370.1"/>
    <property type="molecule type" value="Genomic_DNA"/>
</dbReference>
<dbReference type="SUPFAM" id="SSF50129">
    <property type="entry name" value="GroES-like"/>
    <property type="match status" value="1"/>
</dbReference>
<protein>
    <submittedName>
        <fullName evidence="2">YdhH: predicted quinone oxidoreductase</fullName>
        <ecNumber evidence="2">1.6.5.-</ecNumber>
    </submittedName>
</protein>
<accession>K0NNX4</accession>
<dbReference type="InterPro" id="IPR013149">
    <property type="entry name" value="ADH-like_C"/>
</dbReference>
<keyword evidence="2" id="KW-0560">Oxidoreductase</keyword>
<dbReference type="HOGENOM" id="CLU_026673_26_3_7"/>
<dbReference type="Pfam" id="PF00107">
    <property type="entry name" value="ADH_zinc_N"/>
    <property type="match status" value="1"/>
</dbReference>
<dbReference type="Pfam" id="PF08240">
    <property type="entry name" value="ADH_N"/>
    <property type="match status" value="1"/>
</dbReference>
<dbReference type="PANTHER" id="PTHR43677:SF1">
    <property type="entry name" value="ACRYLYL-COA REDUCTASE ACUI-RELATED"/>
    <property type="match status" value="1"/>
</dbReference>
<reference evidence="2 3" key="1">
    <citation type="journal article" date="2013" name="Environ. Microbiol.">
        <title>Complete genome, catabolic sub-proteomes and key-metabolites of Desulfobacula toluolica Tol2, a marine, aromatic compound-degrading, sulfate-reducing bacterium.</title>
        <authorList>
            <person name="Wohlbrand L."/>
            <person name="Jacob J.H."/>
            <person name="Kube M."/>
            <person name="Mussmann M."/>
            <person name="Jarling R."/>
            <person name="Beck A."/>
            <person name="Amann R."/>
            <person name="Wilkes H."/>
            <person name="Reinhardt R."/>
            <person name="Rabus R."/>
        </authorList>
    </citation>
    <scope>NUCLEOTIDE SEQUENCE [LARGE SCALE GENOMIC DNA]</scope>
    <source>
        <strain evidence="3">DSM 7467 / Tol2</strain>
    </source>
</reference>
<dbReference type="PANTHER" id="PTHR43677">
    <property type="entry name" value="SHORT-CHAIN DEHYDROGENASE/REDUCTASE"/>
    <property type="match status" value="1"/>
</dbReference>
<proteinExistence type="predicted"/>
<dbReference type="Gene3D" id="3.90.180.10">
    <property type="entry name" value="Medium-chain alcohol dehydrogenases, catalytic domain"/>
    <property type="match status" value="1"/>
</dbReference>
<name>K0NNX4_DESTT</name>
<gene>
    <name evidence="2" type="primary">ydhH</name>
    <name evidence="2" type="ordered locus">TOL2_C42140</name>
</gene>
<dbReference type="RefSeq" id="WP_014959550.1">
    <property type="nucleotide sequence ID" value="NC_018645.1"/>
</dbReference>
<evidence type="ECO:0000313" key="3">
    <source>
        <dbReference type="Proteomes" id="UP000007347"/>
    </source>
</evidence>
<dbReference type="OrthoDB" id="9782155at2"/>
<dbReference type="AlphaFoldDB" id="K0NNX4"/>
<feature type="domain" description="Enoyl reductase (ER)" evidence="1">
    <location>
        <begin position="20"/>
        <end position="327"/>
    </location>
</feature>
<keyword evidence="3" id="KW-1185">Reference proteome</keyword>
<dbReference type="SMART" id="SM00829">
    <property type="entry name" value="PKS_ER"/>
    <property type="match status" value="1"/>
</dbReference>
<evidence type="ECO:0000313" key="2">
    <source>
        <dbReference type="EMBL" id="CCK82370.1"/>
    </source>
</evidence>
<dbReference type="EC" id="1.6.5.-" evidence="2"/>
<dbReference type="SUPFAM" id="SSF51735">
    <property type="entry name" value="NAD(P)-binding Rossmann-fold domains"/>
    <property type="match status" value="1"/>
</dbReference>